<dbReference type="GO" id="GO:0016020">
    <property type="term" value="C:membrane"/>
    <property type="evidence" value="ECO:0007669"/>
    <property type="project" value="TreeGrafter"/>
</dbReference>
<dbReference type="OrthoDB" id="9804723at2"/>
<feature type="domain" description="AB hydrolase-1" evidence="1">
    <location>
        <begin position="26"/>
        <end position="257"/>
    </location>
</feature>
<organism evidence="2 3">
    <name type="scientific">Denitrobaculum tricleocarpae</name>
    <dbReference type="NCBI Taxonomy" id="2591009"/>
    <lineage>
        <taxon>Bacteria</taxon>
        <taxon>Pseudomonadati</taxon>
        <taxon>Pseudomonadota</taxon>
        <taxon>Alphaproteobacteria</taxon>
        <taxon>Rhodospirillales</taxon>
        <taxon>Rhodospirillaceae</taxon>
        <taxon>Denitrobaculum</taxon>
    </lineage>
</organism>
<dbReference type="SUPFAM" id="SSF53474">
    <property type="entry name" value="alpha/beta-Hydrolases"/>
    <property type="match status" value="1"/>
</dbReference>
<evidence type="ECO:0000259" key="1">
    <source>
        <dbReference type="Pfam" id="PF12697"/>
    </source>
</evidence>
<comment type="caution">
    <text evidence="2">The sequence shown here is derived from an EMBL/GenBank/DDBJ whole genome shotgun (WGS) entry which is preliminary data.</text>
</comment>
<proteinExistence type="predicted"/>
<protein>
    <submittedName>
        <fullName evidence="2">Alpha/beta hydrolase</fullName>
    </submittedName>
</protein>
<dbReference type="PANTHER" id="PTHR43798">
    <property type="entry name" value="MONOACYLGLYCEROL LIPASE"/>
    <property type="match status" value="1"/>
</dbReference>
<dbReference type="GO" id="GO:0016787">
    <property type="term" value="F:hydrolase activity"/>
    <property type="evidence" value="ECO:0007669"/>
    <property type="project" value="UniProtKB-KW"/>
</dbReference>
<dbReference type="RefSeq" id="WP_142895344.1">
    <property type="nucleotide sequence ID" value="NZ_ML660053.1"/>
</dbReference>
<evidence type="ECO:0000313" key="2">
    <source>
        <dbReference type="EMBL" id="TQV81713.1"/>
    </source>
</evidence>
<dbReference type="PRINTS" id="PR00111">
    <property type="entry name" value="ABHYDROLASE"/>
</dbReference>
<keyword evidence="3" id="KW-1185">Reference proteome</keyword>
<keyword evidence="2" id="KW-0378">Hydrolase</keyword>
<sequence length="262" mass="26819">MKLTVGGNSIFVATGGKDFDPSLPTIVFLHGAGMDRTVWSLQSRYFAHHGRSVLAVDLPGHGLSGGTALASIEAIADWLPQLLDAAAVETAAVVGHSMGAISALEFAARHPGRARAIALLGVAASMPVHPALLDAAKANDHLAVDLVTSWAHGDTGHVGGNTTPGLWMLGGGVRLLERAAPGVLHNDLAACSAYKGGEAAADKVTCDTLLILGRADKMTPFKAGSALASKIAGARIAAIEGSGHMMMLEKPDDTLAALKVFL</sequence>
<dbReference type="Pfam" id="PF12697">
    <property type="entry name" value="Abhydrolase_6"/>
    <property type="match status" value="1"/>
</dbReference>
<dbReference type="InterPro" id="IPR029058">
    <property type="entry name" value="AB_hydrolase_fold"/>
</dbReference>
<gene>
    <name evidence="2" type="ORF">FKG95_05550</name>
</gene>
<dbReference type="AlphaFoldDB" id="A0A545TWX4"/>
<dbReference type="PANTHER" id="PTHR43798:SF33">
    <property type="entry name" value="HYDROLASE, PUTATIVE (AFU_ORTHOLOGUE AFUA_2G14860)-RELATED"/>
    <property type="match status" value="1"/>
</dbReference>
<dbReference type="InterPro" id="IPR000073">
    <property type="entry name" value="AB_hydrolase_1"/>
</dbReference>
<dbReference type="InterPro" id="IPR050266">
    <property type="entry name" value="AB_hydrolase_sf"/>
</dbReference>
<dbReference type="Proteomes" id="UP000315252">
    <property type="component" value="Unassembled WGS sequence"/>
</dbReference>
<accession>A0A545TWX4</accession>
<dbReference type="EMBL" id="VHSH01000002">
    <property type="protein sequence ID" value="TQV81713.1"/>
    <property type="molecule type" value="Genomic_DNA"/>
</dbReference>
<evidence type="ECO:0000313" key="3">
    <source>
        <dbReference type="Proteomes" id="UP000315252"/>
    </source>
</evidence>
<reference evidence="2 3" key="1">
    <citation type="submission" date="2019-06" db="EMBL/GenBank/DDBJ databases">
        <title>Whole genome sequence for Rhodospirillaceae sp. R148.</title>
        <authorList>
            <person name="Wang G."/>
        </authorList>
    </citation>
    <scope>NUCLEOTIDE SEQUENCE [LARGE SCALE GENOMIC DNA]</scope>
    <source>
        <strain evidence="2 3">R148</strain>
    </source>
</reference>
<name>A0A545TWX4_9PROT</name>
<dbReference type="Gene3D" id="3.40.50.1820">
    <property type="entry name" value="alpha/beta hydrolase"/>
    <property type="match status" value="1"/>
</dbReference>